<proteinExistence type="inferred from homology"/>
<name>A0A9W8HYT4_9FUNG</name>
<gene>
    <name evidence="3" type="ORF">H4R20_000488</name>
</gene>
<dbReference type="InterPro" id="IPR005123">
    <property type="entry name" value="Oxoglu/Fe-dep_dioxygenase_dom"/>
</dbReference>
<dbReference type="GO" id="GO:0016491">
    <property type="term" value="F:oxidoreductase activity"/>
    <property type="evidence" value="ECO:0007669"/>
    <property type="project" value="UniProtKB-KW"/>
</dbReference>
<sequence>MSENEEFDLFGDLSPKEQAISADVLRKLCNTRQLPVSPNNSLSDQRVRYLQSDRKANNAIGEYATLRSAQPMNFGLVFTAHERQSIIESVYSHVRDKGWTAQRHGAFPTRDIPVKDISVSEMVYDRLATSLFPSLQQHTGIDVKYWTFRDLFVIEYHEHHQRALELHSDGCLASLTLLLNDTSEFGGGGTFFEKFNLHIEQNPGDAWIHDGKLRHSGVEISRGQRLVMVAFMDTVGGHTNMLSQK</sequence>
<reference evidence="3" key="1">
    <citation type="submission" date="2022-07" db="EMBL/GenBank/DDBJ databases">
        <title>Phylogenomic reconstructions and comparative analyses of Kickxellomycotina fungi.</title>
        <authorList>
            <person name="Reynolds N.K."/>
            <person name="Stajich J.E."/>
            <person name="Barry K."/>
            <person name="Grigoriev I.V."/>
            <person name="Crous P."/>
            <person name="Smith M.E."/>
        </authorList>
    </citation>
    <scope>NUCLEOTIDE SEQUENCE</scope>
    <source>
        <strain evidence="3">NRRL 1565</strain>
    </source>
</reference>
<evidence type="ECO:0000313" key="4">
    <source>
        <dbReference type="Proteomes" id="UP001140094"/>
    </source>
</evidence>
<organism evidence="3 4">
    <name type="scientific">Coemansia guatemalensis</name>
    <dbReference type="NCBI Taxonomy" id="2761395"/>
    <lineage>
        <taxon>Eukaryota</taxon>
        <taxon>Fungi</taxon>
        <taxon>Fungi incertae sedis</taxon>
        <taxon>Zoopagomycota</taxon>
        <taxon>Kickxellomycotina</taxon>
        <taxon>Kickxellomycetes</taxon>
        <taxon>Kickxellales</taxon>
        <taxon>Kickxellaceae</taxon>
        <taxon>Coemansia</taxon>
    </lineage>
</organism>
<keyword evidence="4" id="KW-1185">Reference proteome</keyword>
<keyword evidence="1" id="KW-0408">Iron</keyword>
<dbReference type="AlphaFoldDB" id="A0A9W8HYT4"/>
<dbReference type="GO" id="GO:0046872">
    <property type="term" value="F:metal ion binding"/>
    <property type="evidence" value="ECO:0007669"/>
    <property type="project" value="UniProtKB-KW"/>
</dbReference>
<protein>
    <recommendedName>
        <fullName evidence="2">Fe2OG dioxygenase domain-containing protein</fullName>
    </recommendedName>
</protein>
<dbReference type="EMBL" id="JANBUO010000015">
    <property type="protein sequence ID" value="KAJ2808980.1"/>
    <property type="molecule type" value="Genomic_DNA"/>
</dbReference>
<comment type="similarity">
    <text evidence="1">Belongs to the iron/ascorbate-dependent oxidoreductase family.</text>
</comment>
<evidence type="ECO:0000256" key="1">
    <source>
        <dbReference type="RuleBase" id="RU003682"/>
    </source>
</evidence>
<dbReference type="Gene3D" id="2.60.120.620">
    <property type="entry name" value="q2cbj1_9rhob like domain"/>
    <property type="match status" value="1"/>
</dbReference>
<dbReference type="PROSITE" id="PS51471">
    <property type="entry name" value="FE2OG_OXY"/>
    <property type="match status" value="1"/>
</dbReference>
<feature type="domain" description="Fe2OG dioxygenase" evidence="2">
    <location>
        <begin position="147"/>
        <end position="234"/>
    </location>
</feature>
<keyword evidence="1" id="KW-0560">Oxidoreductase</keyword>
<comment type="caution">
    <text evidence="3">The sequence shown here is derived from an EMBL/GenBank/DDBJ whole genome shotgun (WGS) entry which is preliminary data.</text>
</comment>
<keyword evidence="1" id="KW-0479">Metal-binding</keyword>
<accession>A0A9W8HYT4</accession>
<evidence type="ECO:0000313" key="3">
    <source>
        <dbReference type="EMBL" id="KAJ2808980.1"/>
    </source>
</evidence>
<dbReference type="Proteomes" id="UP001140094">
    <property type="component" value="Unassembled WGS sequence"/>
</dbReference>
<evidence type="ECO:0000259" key="2">
    <source>
        <dbReference type="PROSITE" id="PS51471"/>
    </source>
</evidence>
<dbReference type="OrthoDB" id="69177at2759"/>